<dbReference type="AlphaFoldDB" id="A0A024H361"/>
<name>A0A024H361_9MICC</name>
<sequence>MLSCSSLQRTDRWITPLRGPFQAASIGAELPGVQLFGFFQQLMPMVE</sequence>
<dbReference type="EMBL" id="CAQI01000042">
    <property type="protein sequence ID" value="CCQ46209.1"/>
    <property type="molecule type" value="Genomic_DNA"/>
</dbReference>
<keyword evidence="2" id="KW-1185">Reference proteome</keyword>
<evidence type="ECO:0000313" key="2">
    <source>
        <dbReference type="Proteomes" id="UP000035722"/>
    </source>
</evidence>
<evidence type="ECO:0000313" key="1">
    <source>
        <dbReference type="EMBL" id="CCQ46209.1"/>
    </source>
</evidence>
<accession>A0A024H361</accession>
<reference evidence="2" key="1">
    <citation type="journal article" date="2014" name="Genome Announc.">
        <title>Genome Sequence of Arthrobacter siccitolerans 4J27, a Xeroprotectant-Producing Desiccation-Tolerant Microorganism.</title>
        <authorList>
            <person name="Manzanera M."/>
            <person name="Santa-Cruz-Calvo L."/>
            <person name="Vilchez J.I."/>
            <person name="Garcia-Fontana C."/>
            <person name="Silva-Castro G.A."/>
            <person name="Calvo C."/>
            <person name="Gonzalez-Lopez J."/>
        </authorList>
    </citation>
    <scope>NUCLEOTIDE SEQUENCE [LARGE SCALE GENOMIC DNA]</scope>
    <source>
        <strain evidence="2">4J27</strain>
    </source>
</reference>
<comment type="caution">
    <text evidence="1">The sequence shown here is derived from an EMBL/GenBank/DDBJ whole genome shotgun (WGS) entry which is preliminary data.</text>
</comment>
<gene>
    <name evidence="1" type="ORF">ARTSIC4J27_2169</name>
</gene>
<dbReference type="Proteomes" id="UP000035722">
    <property type="component" value="Unassembled WGS sequence"/>
</dbReference>
<proteinExistence type="predicted"/>
<protein>
    <submittedName>
        <fullName evidence="1">Uncharacterized protein</fullName>
    </submittedName>
</protein>
<organism evidence="1 2">
    <name type="scientific">Pseudarthrobacter siccitolerans</name>
    <dbReference type="NCBI Taxonomy" id="861266"/>
    <lineage>
        <taxon>Bacteria</taxon>
        <taxon>Bacillati</taxon>
        <taxon>Actinomycetota</taxon>
        <taxon>Actinomycetes</taxon>
        <taxon>Micrococcales</taxon>
        <taxon>Micrococcaceae</taxon>
        <taxon>Pseudarthrobacter</taxon>
    </lineage>
</organism>